<dbReference type="PANTHER" id="PTHR23513:SF6">
    <property type="entry name" value="MAJOR FACILITATOR SUPERFAMILY ASSOCIATED DOMAIN-CONTAINING PROTEIN"/>
    <property type="match status" value="1"/>
</dbReference>
<sequence>MSSHPFRPLRHREVRLLWGSAMISDIGTWVQLIVVGSLVAAHTGSAVQTGLVALATFMPQGIASPVGGLLADRYDRRKVFATFLMVQALVTTALAVVLGMGVRTPLVLTVLILFASAAGATGGPSYAAMLPDLVPPEELMAMVSLGVYSWNSGRVIGPILGTLLALAVGPAWTVGFNAFTFVVIAGAVMLLRRPFAPHGSDGSVLEQLRDGWRAMRTTPGCIHGLVLLVLFNLTVVPFMGLIPIYVRAEFHGGTGLTGTVASAQGVGAIIGGVAITVLATSRQRSMMVRRIVVFMSCALLLYATAPNPAVAILAAFLLGMGSSGLFISASSIVQRDAPHASRGRVMSINQASMGVAYGLGLLFIGSIGDAVNLRSAFAVGAVLLPLGFVALTLRSRHWRAAVDGTPRHPQVGVQVRTGLA</sequence>
<feature type="transmembrane region" description="Helical" evidence="7">
    <location>
        <begin position="79"/>
        <end position="100"/>
    </location>
</feature>
<dbReference type="Pfam" id="PF05977">
    <property type="entry name" value="MFS_3"/>
    <property type="match status" value="1"/>
</dbReference>
<dbReference type="PANTHER" id="PTHR23513">
    <property type="entry name" value="INTEGRAL MEMBRANE EFFLUX PROTEIN-RELATED"/>
    <property type="match status" value="1"/>
</dbReference>
<dbReference type="InterPro" id="IPR020846">
    <property type="entry name" value="MFS_dom"/>
</dbReference>
<keyword evidence="4 7" id="KW-0812">Transmembrane</keyword>
<feature type="transmembrane region" description="Helical" evidence="7">
    <location>
        <begin position="287"/>
        <end position="305"/>
    </location>
</feature>
<feature type="transmembrane region" description="Helical" evidence="7">
    <location>
        <begin position="171"/>
        <end position="191"/>
    </location>
</feature>
<evidence type="ECO:0000256" key="7">
    <source>
        <dbReference type="SAM" id="Phobius"/>
    </source>
</evidence>
<evidence type="ECO:0000256" key="6">
    <source>
        <dbReference type="ARBA" id="ARBA00023136"/>
    </source>
</evidence>
<dbReference type="EMBL" id="CAFBMT010000014">
    <property type="protein sequence ID" value="CAB4942913.1"/>
    <property type="molecule type" value="Genomic_DNA"/>
</dbReference>
<evidence type="ECO:0000259" key="8">
    <source>
        <dbReference type="PROSITE" id="PS50850"/>
    </source>
</evidence>
<gene>
    <name evidence="10" type="ORF">UFOPK2656_02076</name>
    <name evidence="11" type="ORF">UFOPK3267_01262</name>
    <name evidence="12" type="ORF">UFOPK3651_02319</name>
    <name evidence="13" type="ORF">UFOPK3931_02856</name>
    <name evidence="9" type="ORF">UFOPK4189_02172</name>
</gene>
<feature type="transmembrane region" description="Helical" evidence="7">
    <location>
        <begin position="345"/>
        <end position="367"/>
    </location>
</feature>
<dbReference type="GO" id="GO:0005886">
    <property type="term" value="C:plasma membrane"/>
    <property type="evidence" value="ECO:0007669"/>
    <property type="project" value="UniProtKB-SubCell"/>
</dbReference>
<evidence type="ECO:0000256" key="5">
    <source>
        <dbReference type="ARBA" id="ARBA00022989"/>
    </source>
</evidence>
<feature type="transmembrane region" description="Helical" evidence="7">
    <location>
        <begin position="225"/>
        <end position="246"/>
    </location>
</feature>
<name>A0A6J7C0I7_9ZZZZ</name>
<evidence type="ECO:0000313" key="12">
    <source>
        <dbReference type="EMBL" id="CAB4942913.1"/>
    </source>
</evidence>
<keyword evidence="2" id="KW-0813">Transport</keyword>
<feature type="transmembrane region" description="Helical" evidence="7">
    <location>
        <begin position="106"/>
        <end position="127"/>
    </location>
</feature>
<evidence type="ECO:0000256" key="1">
    <source>
        <dbReference type="ARBA" id="ARBA00004651"/>
    </source>
</evidence>
<evidence type="ECO:0000313" key="11">
    <source>
        <dbReference type="EMBL" id="CAB4850644.1"/>
    </source>
</evidence>
<dbReference type="EMBL" id="CAFBIY010000060">
    <property type="protein sequence ID" value="CAB4850644.1"/>
    <property type="molecule type" value="Genomic_DNA"/>
</dbReference>
<evidence type="ECO:0000313" key="9">
    <source>
        <dbReference type="EMBL" id="CAB4364412.1"/>
    </source>
</evidence>
<dbReference type="Gene3D" id="1.20.1250.20">
    <property type="entry name" value="MFS general substrate transporter like domains"/>
    <property type="match status" value="1"/>
</dbReference>
<comment type="subcellular location">
    <subcellularLocation>
        <location evidence="1">Cell membrane</location>
        <topology evidence="1">Multi-pass membrane protein</topology>
    </subcellularLocation>
</comment>
<dbReference type="EMBL" id="CAESGF010000013">
    <property type="protein sequence ID" value="CAB4364412.1"/>
    <property type="molecule type" value="Genomic_DNA"/>
</dbReference>
<dbReference type="EMBL" id="CAFBOL010000112">
    <property type="protein sequence ID" value="CAB5011762.1"/>
    <property type="molecule type" value="Genomic_DNA"/>
</dbReference>
<dbReference type="EMBL" id="CAEZYF010000013">
    <property type="protein sequence ID" value="CAB4730481.1"/>
    <property type="molecule type" value="Genomic_DNA"/>
</dbReference>
<feature type="transmembrane region" description="Helical" evidence="7">
    <location>
        <begin position="311"/>
        <end position="333"/>
    </location>
</feature>
<evidence type="ECO:0000313" key="10">
    <source>
        <dbReference type="EMBL" id="CAB4730481.1"/>
    </source>
</evidence>
<keyword evidence="3" id="KW-1003">Cell membrane</keyword>
<dbReference type="InterPro" id="IPR036259">
    <property type="entry name" value="MFS_trans_sf"/>
</dbReference>
<dbReference type="SUPFAM" id="SSF103473">
    <property type="entry name" value="MFS general substrate transporter"/>
    <property type="match status" value="1"/>
</dbReference>
<proteinExistence type="predicted"/>
<feature type="transmembrane region" description="Helical" evidence="7">
    <location>
        <begin position="258"/>
        <end position="280"/>
    </location>
</feature>
<dbReference type="PROSITE" id="PS50850">
    <property type="entry name" value="MFS"/>
    <property type="match status" value="1"/>
</dbReference>
<reference evidence="11" key="1">
    <citation type="submission" date="2020-05" db="EMBL/GenBank/DDBJ databases">
        <authorList>
            <person name="Chiriac C."/>
            <person name="Salcher M."/>
            <person name="Ghai R."/>
            <person name="Kavagutti S V."/>
        </authorList>
    </citation>
    <scope>NUCLEOTIDE SEQUENCE</scope>
</reference>
<evidence type="ECO:0000256" key="2">
    <source>
        <dbReference type="ARBA" id="ARBA00022448"/>
    </source>
</evidence>
<dbReference type="InterPro" id="IPR010290">
    <property type="entry name" value="TM_effector"/>
</dbReference>
<dbReference type="GO" id="GO:0022857">
    <property type="term" value="F:transmembrane transporter activity"/>
    <property type="evidence" value="ECO:0007669"/>
    <property type="project" value="InterPro"/>
</dbReference>
<keyword evidence="5 7" id="KW-1133">Transmembrane helix</keyword>
<evidence type="ECO:0000313" key="13">
    <source>
        <dbReference type="EMBL" id="CAB5011762.1"/>
    </source>
</evidence>
<accession>A0A6J7C0I7</accession>
<keyword evidence="6 7" id="KW-0472">Membrane</keyword>
<dbReference type="AlphaFoldDB" id="A0A6J7C0I7"/>
<organism evidence="11">
    <name type="scientific">freshwater metagenome</name>
    <dbReference type="NCBI Taxonomy" id="449393"/>
    <lineage>
        <taxon>unclassified sequences</taxon>
        <taxon>metagenomes</taxon>
        <taxon>ecological metagenomes</taxon>
    </lineage>
</organism>
<feature type="domain" description="Major facilitator superfamily (MFS) profile" evidence="8">
    <location>
        <begin position="13"/>
        <end position="399"/>
    </location>
</feature>
<evidence type="ECO:0000256" key="3">
    <source>
        <dbReference type="ARBA" id="ARBA00022475"/>
    </source>
</evidence>
<evidence type="ECO:0000256" key="4">
    <source>
        <dbReference type="ARBA" id="ARBA00022692"/>
    </source>
</evidence>
<protein>
    <submittedName>
        <fullName evidence="11">Unannotated protein</fullName>
    </submittedName>
</protein>
<dbReference type="CDD" id="cd06173">
    <property type="entry name" value="MFS_MefA_like"/>
    <property type="match status" value="1"/>
</dbReference>
<feature type="transmembrane region" description="Helical" evidence="7">
    <location>
        <begin position="373"/>
        <end position="393"/>
    </location>
</feature>